<organism evidence="1 2">
    <name type="scientific">Panagrolaimus sp. ES5</name>
    <dbReference type="NCBI Taxonomy" id="591445"/>
    <lineage>
        <taxon>Eukaryota</taxon>
        <taxon>Metazoa</taxon>
        <taxon>Ecdysozoa</taxon>
        <taxon>Nematoda</taxon>
        <taxon>Chromadorea</taxon>
        <taxon>Rhabditida</taxon>
        <taxon>Tylenchina</taxon>
        <taxon>Panagrolaimomorpha</taxon>
        <taxon>Panagrolaimoidea</taxon>
        <taxon>Panagrolaimidae</taxon>
        <taxon>Panagrolaimus</taxon>
    </lineage>
</organism>
<sequence length="289" mass="32437">MSSPQYFQADDSNNSSLSSNFSSDSGILEDEDPINLLPKLTPLYTPNLSSNNPSDLGTFESYLADTDVRADSEKIHSLVVDFLICEGYREAAELLCAQSNLEFPEDEKTCLNKRYEIRSSIVMGEVDKAIQQINDFTPNLLNENPKIHFQLLRQQLVELIRNKNVEEALEFAQKHLVHMADQPPELLQKLEQTYGLLVFEKPEASPFGHLMDMNQRNILAAEVNSLICGSNGRNPTSKLEQLFRLIVWNKQQVASRGEAVSHPDNVAAGQIAKAMFCPEDALHRGIADF</sequence>
<proteinExistence type="predicted"/>
<dbReference type="Proteomes" id="UP000887579">
    <property type="component" value="Unplaced"/>
</dbReference>
<dbReference type="WBParaSite" id="ES5_v2.g15290.t1">
    <property type="protein sequence ID" value="ES5_v2.g15290.t1"/>
    <property type="gene ID" value="ES5_v2.g15290"/>
</dbReference>
<protein>
    <submittedName>
        <fullName evidence="2">Uncharacterized protein</fullName>
    </submittedName>
</protein>
<accession>A0AC34FDJ2</accession>
<evidence type="ECO:0000313" key="1">
    <source>
        <dbReference type="Proteomes" id="UP000887579"/>
    </source>
</evidence>
<reference evidence="2" key="1">
    <citation type="submission" date="2022-11" db="UniProtKB">
        <authorList>
            <consortium name="WormBaseParasite"/>
        </authorList>
    </citation>
    <scope>IDENTIFICATION</scope>
</reference>
<name>A0AC34FDJ2_9BILA</name>
<evidence type="ECO:0000313" key="2">
    <source>
        <dbReference type="WBParaSite" id="ES5_v2.g15290.t1"/>
    </source>
</evidence>